<accession>A0A415G511</accession>
<organism evidence="1 2">
    <name type="scientific">Anaerobutyricum hallii</name>
    <dbReference type="NCBI Taxonomy" id="39488"/>
    <lineage>
        <taxon>Bacteria</taxon>
        <taxon>Bacillati</taxon>
        <taxon>Bacillota</taxon>
        <taxon>Clostridia</taxon>
        <taxon>Lachnospirales</taxon>
        <taxon>Lachnospiraceae</taxon>
        <taxon>Anaerobutyricum</taxon>
    </lineage>
</organism>
<evidence type="ECO:0000313" key="1">
    <source>
        <dbReference type="EMBL" id="RHK36375.1"/>
    </source>
</evidence>
<proteinExistence type="predicted"/>
<sequence length="145" mass="16750">MKTWKVRTESGNIGKIKLDEYSVYVTEENITVNIDIVQMSVAIENELMRAVETAKKQESKELSQLSKRYGRSVSSVWSKKPVIKKFVYLCITYCAGDSVKHYIIMGFEDAENNCLTAECKLAVIPLSYIRKIKERIISRIYNHFI</sequence>
<dbReference type="AlphaFoldDB" id="A0A415G511"/>
<dbReference type="RefSeq" id="WP_118314963.1">
    <property type="nucleotide sequence ID" value="NZ_CAUEJX010000001.1"/>
</dbReference>
<gene>
    <name evidence="1" type="ORF">DW068_12595</name>
</gene>
<reference evidence="1 2" key="1">
    <citation type="submission" date="2018-08" db="EMBL/GenBank/DDBJ databases">
        <title>A genome reference for cultivated species of the human gut microbiota.</title>
        <authorList>
            <person name="Zou Y."/>
            <person name="Xue W."/>
            <person name="Luo G."/>
        </authorList>
    </citation>
    <scope>NUCLEOTIDE SEQUENCE [LARGE SCALE GENOMIC DNA]</scope>
    <source>
        <strain evidence="1 2">AF45-14BH</strain>
    </source>
</reference>
<dbReference type="EMBL" id="QRNJ01000054">
    <property type="protein sequence ID" value="RHK36375.1"/>
    <property type="molecule type" value="Genomic_DNA"/>
</dbReference>
<comment type="caution">
    <text evidence="1">The sequence shown here is derived from an EMBL/GenBank/DDBJ whole genome shotgun (WGS) entry which is preliminary data.</text>
</comment>
<evidence type="ECO:0000313" key="2">
    <source>
        <dbReference type="Proteomes" id="UP000283497"/>
    </source>
</evidence>
<name>A0A415G511_9FIRM</name>
<dbReference type="Proteomes" id="UP000283497">
    <property type="component" value="Unassembled WGS sequence"/>
</dbReference>
<protein>
    <submittedName>
        <fullName evidence="1">Uncharacterized protein</fullName>
    </submittedName>
</protein>